<feature type="signal peptide" evidence="1">
    <location>
        <begin position="1"/>
        <end position="21"/>
    </location>
</feature>
<keyword evidence="1" id="KW-0732">Signal</keyword>
<gene>
    <name evidence="2" type="ORF">EUGRSUZ_J00705</name>
</gene>
<name>A0A059AAI7_EUCGR</name>
<dbReference type="EMBL" id="KK198762">
    <property type="protein sequence ID" value="KCW51102.1"/>
    <property type="molecule type" value="Genomic_DNA"/>
</dbReference>
<dbReference type="InParanoid" id="A0A059AAI7"/>
<feature type="chain" id="PRO_5001567665" description="Secreted protein" evidence="1">
    <location>
        <begin position="22"/>
        <end position="94"/>
    </location>
</feature>
<sequence>MNLHFASLLLYIASCWNLVGNSEIIITICGDCKIFNIETNELCIGPPNFPKTLLIGHVWLQTITVINRNSCTQAPFKLFQDDCINSAGFCIRKI</sequence>
<dbReference type="Gramene" id="KCW51102">
    <property type="protein sequence ID" value="KCW51102"/>
    <property type="gene ID" value="EUGRSUZ_J00705"/>
</dbReference>
<protein>
    <recommendedName>
        <fullName evidence="3">Secreted protein</fullName>
    </recommendedName>
</protein>
<proteinExistence type="predicted"/>
<dbReference type="AlphaFoldDB" id="A0A059AAI7"/>
<evidence type="ECO:0000313" key="2">
    <source>
        <dbReference type="EMBL" id="KCW51102.1"/>
    </source>
</evidence>
<evidence type="ECO:0008006" key="3">
    <source>
        <dbReference type="Google" id="ProtNLM"/>
    </source>
</evidence>
<accession>A0A059AAI7</accession>
<reference evidence="2" key="1">
    <citation type="submission" date="2013-07" db="EMBL/GenBank/DDBJ databases">
        <title>The genome of Eucalyptus grandis.</title>
        <authorList>
            <person name="Schmutz J."/>
            <person name="Hayes R."/>
            <person name="Myburg A."/>
            <person name="Tuskan G."/>
            <person name="Grattapaglia D."/>
            <person name="Rokhsar D.S."/>
        </authorList>
    </citation>
    <scope>NUCLEOTIDE SEQUENCE</scope>
    <source>
        <tissue evidence="2">Leaf extractions</tissue>
    </source>
</reference>
<evidence type="ECO:0000256" key="1">
    <source>
        <dbReference type="SAM" id="SignalP"/>
    </source>
</evidence>
<organism evidence="2">
    <name type="scientific">Eucalyptus grandis</name>
    <name type="common">Flooded gum</name>
    <dbReference type="NCBI Taxonomy" id="71139"/>
    <lineage>
        <taxon>Eukaryota</taxon>
        <taxon>Viridiplantae</taxon>
        <taxon>Streptophyta</taxon>
        <taxon>Embryophyta</taxon>
        <taxon>Tracheophyta</taxon>
        <taxon>Spermatophyta</taxon>
        <taxon>Magnoliopsida</taxon>
        <taxon>eudicotyledons</taxon>
        <taxon>Gunneridae</taxon>
        <taxon>Pentapetalae</taxon>
        <taxon>rosids</taxon>
        <taxon>malvids</taxon>
        <taxon>Myrtales</taxon>
        <taxon>Myrtaceae</taxon>
        <taxon>Myrtoideae</taxon>
        <taxon>Eucalypteae</taxon>
        <taxon>Eucalyptus</taxon>
    </lineage>
</organism>